<dbReference type="InterPro" id="IPR029068">
    <property type="entry name" value="Glyas_Bleomycin-R_OHBP_Dase"/>
</dbReference>
<comment type="caution">
    <text evidence="6">The sequence shown here is derived from an EMBL/GenBank/DDBJ whole genome shotgun (WGS) entry which is preliminary data.</text>
</comment>
<evidence type="ECO:0000256" key="1">
    <source>
        <dbReference type="ARBA" id="ARBA00001962"/>
    </source>
</evidence>
<dbReference type="PANTHER" id="PTHR11959">
    <property type="entry name" value="4-HYDROXYPHENYLPYRUVATE DIOXYGENASE"/>
    <property type="match status" value="1"/>
</dbReference>
<dbReference type="InterPro" id="IPR005956">
    <property type="entry name" value="4OHPhenylPyrv_dOase"/>
</dbReference>
<evidence type="ECO:0000259" key="5">
    <source>
        <dbReference type="PROSITE" id="PS51819"/>
    </source>
</evidence>
<dbReference type="EMBL" id="CAJOBH010255994">
    <property type="protein sequence ID" value="CAF5148025.1"/>
    <property type="molecule type" value="Genomic_DNA"/>
</dbReference>
<dbReference type="Proteomes" id="UP000676336">
    <property type="component" value="Unassembled WGS sequence"/>
</dbReference>
<dbReference type="GO" id="GO:0009072">
    <property type="term" value="P:aromatic amino acid metabolic process"/>
    <property type="evidence" value="ECO:0007669"/>
    <property type="project" value="InterPro"/>
</dbReference>
<dbReference type="PROSITE" id="PS51819">
    <property type="entry name" value="VOC"/>
    <property type="match status" value="1"/>
</dbReference>
<sequence length="144" mass="15977">MVNQGDDSFQGFTVRLGTVGMRLFASEYWKCAETACVNGKKLKYKIGFCLFPGSADQITTFLNKHKGQAGIQHMGFTCTDNIKHAVRITKANGAQFLSRLADYYLQENNGRVIEEAAENISELAELGILLDNEANDCDRLCSNK</sequence>
<dbReference type="PANTHER" id="PTHR11959:SF10">
    <property type="entry name" value="4-HYDROXYPHENYLPYRUVATE DIOXYGENASE-LIKE PROTEIN"/>
    <property type="match status" value="1"/>
</dbReference>
<dbReference type="AlphaFoldDB" id="A0A8S3G0K2"/>
<accession>A0A8S3G0K2</accession>
<dbReference type="SUPFAM" id="SSF54593">
    <property type="entry name" value="Glyoxalase/Bleomycin resistance protein/Dihydroxybiphenyl dioxygenase"/>
    <property type="match status" value="1"/>
</dbReference>
<feature type="non-terminal residue" evidence="6">
    <location>
        <position position="1"/>
    </location>
</feature>
<keyword evidence="4" id="KW-0408">Iron</keyword>
<comment type="cofactor">
    <cofactor evidence="1">
        <name>Fe cation</name>
        <dbReference type="ChEBI" id="CHEBI:24875"/>
    </cofactor>
</comment>
<dbReference type="InterPro" id="IPR037523">
    <property type="entry name" value="VOC_core"/>
</dbReference>
<comment type="similarity">
    <text evidence="2">Belongs to the 4HPPD family.</text>
</comment>
<gene>
    <name evidence="6" type="ORF">BYL167_LOCUS71649</name>
    <name evidence="7" type="ORF">SMN809_LOCUS80485</name>
</gene>
<evidence type="ECO:0000256" key="2">
    <source>
        <dbReference type="ARBA" id="ARBA00005877"/>
    </source>
</evidence>
<evidence type="ECO:0000313" key="7">
    <source>
        <dbReference type="EMBL" id="CAF5217441.1"/>
    </source>
</evidence>
<dbReference type="EMBL" id="CAJOBI010345453">
    <property type="protein sequence ID" value="CAF5217441.1"/>
    <property type="molecule type" value="Genomic_DNA"/>
</dbReference>
<reference evidence="6" key="1">
    <citation type="submission" date="2021-02" db="EMBL/GenBank/DDBJ databases">
        <authorList>
            <person name="Nowell W R."/>
        </authorList>
    </citation>
    <scope>NUCLEOTIDE SEQUENCE</scope>
</reference>
<evidence type="ECO:0000256" key="3">
    <source>
        <dbReference type="ARBA" id="ARBA00022737"/>
    </source>
</evidence>
<dbReference type="GO" id="GO:0003868">
    <property type="term" value="F:4-hydroxyphenylpyruvate dioxygenase activity"/>
    <property type="evidence" value="ECO:0007669"/>
    <property type="project" value="InterPro"/>
</dbReference>
<name>A0A8S3G0K2_9BILA</name>
<evidence type="ECO:0000313" key="6">
    <source>
        <dbReference type="EMBL" id="CAF5148025.1"/>
    </source>
</evidence>
<organism evidence="6 8">
    <name type="scientific">Rotaria magnacalcarata</name>
    <dbReference type="NCBI Taxonomy" id="392030"/>
    <lineage>
        <taxon>Eukaryota</taxon>
        <taxon>Metazoa</taxon>
        <taxon>Spiralia</taxon>
        <taxon>Gnathifera</taxon>
        <taxon>Rotifera</taxon>
        <taxon>Eurotatoria</taxon>
        <taxon>Bdelloidea</taxon>
        <taxon>Philodinida</taxon>
        <taxon>Philodinidae</taxon>
        <taxon>Rotaria</taxon>
    </lineage>
</organism>
<evidence type="ECO:0000313" key="8">
    <source>
        <dbReference type="Proteomes" id="UP000681967"/>
    </source>
</evidence>
<feature type="domain" description="VOC" evidence="5">
    <location>
        <begin position="1"/>
        <end position="126"/>
    </location>
</feature>
<evidence type="ECO:0000256" key="4">
    <source>
        <dbReference type="ARBA" id="ARBA00023004"/>
    </source>
</evidence>
<protein>
    <recommendedName>
        <fullName evidence="5">VOC domain-containing protein</fullName>
    </recommendedName>
</protein>
<dbReference type="Proteomes" id="UP000681967">
    <property type="component" value="Unassembled WGS sequence"/>
</dbReference>
<proteinExistence type="inferred from homology"/>
<keyword evidence="3" id="KW-0677">Repeat</keyword>
<dbReference type="Gene3D" id="3.10.180.10">
    <property type="entry name" value="2,3-Dihydroxybiphenyl 1,2-Dioxygenase, domain 1"/>
    <property type="match status" value="1"/>
</dbReference>